<evidence type="ECO:0000256" key="1">
    <source>
        <dbReference type="SAM" id="Phobius"/>
    </source>
</evidence>
<evidence type="ECO:0000313" key="2">
    <source>
        <dbReference type="EMBL" id="AGK59905.1"/>
    </source>
</evidence>
<dbReference type="KEGG" id="hdt:HYPDE_41183"/>
<organism evidence="2 3">
    <name type="scientific">Hyphomicrobium denitrificans 1NES1</name>
    <dbReference type="NCBI Taxonomy" id="670307"/>
    <lineage>
        <taxon>Bacteria</taxon>
        <taxon>Pseudomonadati</taxon>
        <taxon>Pseudomonadota</taxon>
        <taxon>Alphaproteobacteria</taxon>
        <taxon>Hyphomicrobiales</taxon>
        <taxon>Hyphomicrobiaceae</taxon>
        <taxon>Hyphomicrobium</taxon>
    </lineage>
</organism>
<reference evidence="2 3" key="1">
    <citation type="journal article" date="2013" name="Genome Announc.">
        <title>Genome sequences for three denitrifying bacterial strains isolated from a uranium- and nitrate-contaminated subsurface environment.</title>
        <authorList>
            <person name="Venkatramanan R."/>
            <person name="Prakash O."/>
            <person name="Woyke T."/>
            <person name="Chain P."/>
            <person name="Goodwin L.A."/>
            <person name="Watson D."/>
            <person name="Brooks S."/>
            <person name="Kostka J.E."/>
            <person name="Green S.J."/>
        </authorList>
    </citation>
    <scope>NUCLEOTIDE SEQUENCE [LARGE SCALE GENOMIC DNA]</scope>
    <source>
        <strain evidence="2 3">1NES1</strain>
    </source>
</reference>
<gene>
    <name evidence="2" type="ORF">HYPDE_41183</name>
</gene>
<dbReference type="OrthoDB" id="7970391at2"/>
<sequence length="307" mass="33683">MRNTGFLGACAQFVASGARNQVANDRWQITNCGASPITAFSIKKGGRFGNAVIQLVNAVHIAKRCGIKRIHVGNLDMPPDLVLKDGTFDGIELIASRSASRETTLSGTFFHLAGFEDFAPTAAERITLTKSLGSNYVLKDIGREGPRPRKMVIHIKAGDIFTDAVPHPGYTQPPLSYYQVAIRDAVQRYGVNAVHVVFEDRSNPCVSALEEWLATTKLNWKCTSLGFVSDARTIISASIVCIGAGSFAPALLLMSNRVKAVYRFRASQRPLPLDADLHQIVERPGTYIKDWHGTPEQRQLMVQLPTF</sequence>
<protein>
    <submittedName>
        <fullName evidence="2">Coagulation factor 5/8 type domain-containing protein</fullName>
    </submittedName>
</protein>
<keyword evidence="1" id="KW-0472">Membrane</keyword>
<keyword evidence="1" id="KW-0812">Transmembrane</keyword>
<dbReference type="RefSeq" id="WP_015599919.1">
    <property type="nucleotide sequence ID" value="NC_021172.1"/>
</dbReference>
<name>N0BIE0_9HYPH</name>
<dbReference type="EMBL" id="CP005587">
    <property type="protein sequence ID" value="AGK59905.1"/>
    <property type="molecule type" value="Genomic_DNA"/>
</dbReference>
<dbReference type="eggNOG" id="COG0457">
    <property type="taxonomic scope" value="Bacteria"/>
</dbReference>
<dbReference type="AlphaFoldDB" id="N0BIE0"/>
<feature type="transmembrane region" description="Helical" evidence="1">
    <location>
        <begin position="234"/>
        <end position="255"/>
    </location>
</feature>
<dbReference type="HOGENOM" id="CLU_905440_0_0_5"/>
<accession>N0BIE0</accession>
<dbReference type="Proteomes" id="UP000005952">
    <property type="component" value="Chromosome"/>
</dbReference>
<keyword evidence="3" id="KW-1185">Reference proteome</keyword>
<evidence type="ECO:0000313" key="3">
    <source>
        <dbReference type="Proteomes" id="UP000005952"/>
    </source>
</evidence>
<proteinExistence type="predicted"/>
<keyword evidence="1" id="KW-1133">Transmembrane helix</keyword>